<dbReference type="AlphaFoldDB" id="A0A835JPG4"/>
<name>A0A835JPG4_9ROSI</name>
<gene>
    <name evidence="1" type="ORF">SADUNF_Sadunf10G0184800</name>
</gene>
<evidence type="ECO:0000313" key="1">
    <source>
        <dbReference type="EMBL" id="KAF9674987.1"/>
    </source>
</evidence>
<comment type="caution">
    <text evidence="1">The sequence shown here is derived from an EMBL/GenBank/DDBJ whole genome shotgun (WGS) entry which is preliminary data.</text>
</comment>
<dbReference type="Proteomes" id="UP000657918">
    <property type="component" value="Unassembled WGS sequence"/>
</dbReference>
<evidence type="ECO:0000313" key="2">
    <source>
        <dbReference type="Proteomes" id="UP000657918"/>
    </source>
</evidence>
<proteinExistence type="predicted"/>
<organism evidence="1 2">
    <name type="scientific">Salix dunnii</name>
    <dbReference type="NCBI Taxonomy" id="1413687"/>
    <lineage>
        <taxon>Eukaryota</taxon>
        <taxon>Viridiplantae</taxon>
        <taxon>Streptophyta</taxon>
        <taxon>Embryophyta</taxon>
        <taxon>Tracheophyta</taxon>
        <taxon>Spermatophyta</taxon>
        <taxon>Magnoliopsida</taxon>
        <taxon>eudicotyledons</taxon>
        <taxon>Gunneridae</taxon>
        <taxon>Pentapetalae</taxon>
        <taxon>rosids</taxon>
        <taxon>fabids</taxon>
        <taxon>Malpighiales</taxon>
        <taxon>Salicaceae</taxon>
        <taxon>Saliceae</taxon>
        <taxon>Salix</taxon>
    </lineage>
</organism>
<dbReference type="EMBL" id="JADGMS010000010">
    <property type="protein sequence ID" value="KAF9674987.1"/>
    <property type="molecule type" value="Genomic_DNA"/>
</dbReference>
<protein>
    <submittedName>
        <fullName evidence="1">Uncharacterized protein</fullName>
    </submittedName>
</protein>
<accession>A0A835JPG4</accession>
<reference evidence="1 2" key="1">
    <citation type="submission" date="2020-10" db="EMBL/GenBank/DDBJ databases">
        <title>Plant Genome Project.</title>
        <authorList>
            <person name="Zhang R.-G."/>
        </authorList>
    </citation>
    <scope>NUCLEOTIDE SEQUENCE [LARGE SCALE GENOMIC DNA]</scope>
    <source>
        <strain evidence="1">FAFU-HL-1</strain>
        <tissue evidence="1">Leaf</tissue>
    </source>
</reference>
<sequence>MQGADALTMFRAKKRIVGWALAHNKYLTWLLEYNQVLWKSMEKTKGATGLVIKHNANSRMLLVESHLFFFEKVEKSTTFQLGQ</sequence>
<keyword evidence="2" id="KW-1185">Reference proteome</keyword>